<dbReference type="InterPro" id="IPR000511">
    <property type="entry name" value="Holocyt_c/c1_synthase"/>
</dbReference>
<evidence type="ECO:0000313" key="13">
    <source>
        <dbReference type="Proteomes" id="UP000001514"/>
    </source>
</evidence>
<comment type="subcellular location">
    <subcellularLocation>
        <location evidence="1 10">Mitochondrion inner membrane</location>
    </subcellularLocation>
</comment>
<dbReference type="GO" id="GO:0005743">
    <property type="term" value="C:mitochondrial inner membrane"/>
    <property type="evidence" value="ECO:0007669"/>
    <property type="project" value="UniProtKB-SubCell"/>
</dbReference>
<evidence type="ECO:0000256" key="4">
    <source>
        <dbReference type="ARBA" id="ARBA00022723"/>
    </source>
</evidence>
<evidence type="ECO:0000256" key="10">
    <source>
        <dbReference type="RuleBase" id="RU363130"/>
    </source>
</evidence>
<keyword evidence="9 10" id="KW-0456">Lyase</keyword>
<keyword evidence="7 10" id="KW-0496">Mitochondrion</keyword>
<reference evidence="12 13" key="1">
    <citation type="journal article" date="2011" name="Science">
        <title>The Selaginella genome identifies genetic changes associated with the evolution of vascular plants.</title>
        <authorList>
            <person name="Banks J.A."/>
            <person name="Nishiyama T."/>
            <person name="Hasebe M."/>
            <person name="Bowman J.L."/>
            <person name="Gribskov M."/>
            <person name="dePamphilis C."/>
            <person name="Albert V.A."/>
            <person name="Aono N."/>
            <person name="Aoyama T."/>
            <person name="Ambrose B.A."/>
            <person name="Ashton N.W."/>
            <person name="Axtell M.J."/>
            <person name="Barker E."/>
            <person name="Barker M.S."/>
            <person name="Bennetzen J.L."/>
            <person name="Bonawitz N.D."/>
            <person name="Chapple C."/>
            <person name="Cheng C."/>
            <person name="Correa L.G."/>
            <person name="Dacre M."/>
            <person name="DeBarry J."/>
            <person name="Dreyer I."/>
            <person name="Elias M."/>
            <person name="Engstrom E.M."/>
            <person name="Estelle M."/>
            <person name="Feng L."/>
            <person name="Finet C."/>
            <person name="Floyd S.K."/>
            <person name="Frommer W.B."/>
            <person name="Fujita T."/>
            <person name="Gramzow L."/>
            <person name="Gutensohn M."/>
            <person name="Harholt J."/>
            <person name="Hattori M."/>
            <person name="Heyl A."/>
            <person name="Hirai T."/>
            <person name="Hiwatashi Y."/>
            <person name="Ishikawa M."/>
            <person name="Iwata M."/>
            <person name="Karol K.G."/>
            <person name="Koehler B."/>
            <person name="Kolukisaoglu U."/>
            <person name="Kubo M."/>
            <person name="Kurata T."/>
            <person name="Lalonde S."/>
            <person name="Li K."/>
            <person name="Li Y."/>
            <person name="Litt A."/>
            <person name="Lyons E."/>
            <person name="Manning G."/>
            <person name="Maruyama T."/>
            <person name="Michael T.P."/>
            <person name="Mikami K."/>
            <person name="Miyazaki S."/>
            <person name="Morinaga S."/>
            <person name="Murata T."/>
            <person name="Mueller-Roeber B."/>
            <person name="Nelson D.R."/>
            <person name="Obara M."/>
            <person name="Oguri Y."/>
            <person name="Olmstead R.G."/>
            <person name="Onodera N."/>
            <person name="Petersen B.L."/>
            <person name="Pils B."/>
            <person name="Prigge M."/>
            <person name="Rensing S.A."/>
            <person name="Riano-Pachon D.M."/>
            <person name="Roberts A.W."/>
            <person name="Sato Y."/>
            <person name="Scheller H.V."/>
            <person name="Schulz B."/>
            <person name="Schulz C."/>
            <person name="Shakirov E.V."/>
            <person name="Shibagaki N."/>
            <person name="Shinohara N."/>
            <person name="Shippen D.E."/>
            <person name="Soerensen I."/>
            <person name="Sotooka R."/>
            <person name="Sugimoto N."/>
            <person name="Sugita M."/>
            <person name="Sumikawa N."/>
            <person name="Tanurdzic M."/>
            <person name="Theissen G."/>
            <person name="Ulvskov P."/>
            <person name="Wakazuki S."/>
            <person name="Weng J.K."/>
            <person name="Willats W.W."/>
            <person name="Wipf D."/>
            <person name="Wolf P.G."/>
            <person name="Yang L."/>
            <person name="Zimmer A.D."/>
            <person name="Zhu Q."/>
            <person name="Mitros T."/>
            <person name="Hellsten U."/>
            <person name="Loque D."/>
            <person name="Otillar R."/>
            <person name="Salamov A."/>
            <person name="Schmutz J."/>
            <person name="Shapiro H."/>
            <person name="Lindquist E."/>
            <person name="Lucas S."/>
            <person name="Rokhsar D."/>
            <person name="Grigoriev I.V."/>
        </authorList>
    </citation>
    <scope>NUCLEOTIDE SEQUENCE [LARGE SCALE GENOMIC DNA]</scope>
</reference>
<dbReference type="InParanoid" id="D8SHA5"/>
<keyword evidence="5 10" id="KW-0999">Mitochondrion inner membrane</keyword>
<evidence type="ECO:0000256" key="9">
    <source>
        <dbReference type="ARBA" id="ARBA00023239"/>
    </source>
</evidence>
<dbReference type="Proteomes" id="UP000001514">
    <property type="component" value="Unassembled WGS sequence"/>
</dbReference>
<sequence length="179" mass="20673">AMNPANSMPLQPNQRRAPGQKEELPTFRQVSSIPKAGTDETWVYPSQQMFYNSLVRKNKADDVTEKDMAAVVTTHNAVNEGTWARLLQWEQAYGRLFPGSSKDEPRLLHFRGRPHDLSPKARLKKLLGYGQPFDRHDWTVDRGGREMRYVIDFYYDDAASESNRWPFYIDVRPALDSPT</sequence>
<dbReference type="GO" id="GO:0046872">
    <property type="term" value="F:metal ion binding"/>
    <property type="evidence" value="ECO:0007669"/>
    <property type="project" value="UniProtKB-KW"/>
</dbReference>
<dbReference type="eggNOG" id="KOG3996">
    <property type="taxonomic scope" value="Eukaryota"/>
</dbReference>
<comment type="function">
    <text evidence="10">Lyase that catalyzes the covalent linking of the heme group to the cytochrome C apoprotein to produce the mature functional cytochrome.</text>
</comment>
<evidence type="ECO:0000256" key="11">
    <source>
        <dbReference type="SAM" id="MobiDB-lite"/>
    </source>
</evidence>
<organism evidence="13">
    <name type="scientific">Selaginella moellendorffii</name>
    <name type="common">Spikemoss</name>
    <dbReference type="NCBI Taxonomy" id="88036"/>
    <lineage>
        <taxon>Eukaryota</taxon>
        <taxon>Viridiplantae</taxon>
        <taxon>Streptophyta</taxon>
        <taxon>Embryophyta</taxon>
        <taxon>Tracheophyta</taxon>
        <taxon>Lycopodiopsida</taxon>
        <taxon>Selaginellales</taxon>
        <taxon>Selaginellaceae</taxon>
        <taxon>Selaginella</taxon>
    </lineage>
</organism>
<feature type="non-terminal residue" evidence="12">
    <location>
        <position position="1"/>
    </location>
</feature>
<evidence type="ECO:0000256" key="1">
    <source>
        <dbReference type="ARBA" id="ARBA00004273"/>
    </source>
</evidence>
<keyword evidence="4 10" id="KW-0479">Metal-binding</keyword>
<accession>D8SHA5</accession>
<dbReference type="GO" id="GO:0004408">
    <property type="term" value="F:holocytochrome-c synthase activity"/>
    <property type="evidence" value="ECO:0007669"/>
    <property type="project" value="UniProtKB-EC"/>
</dbReference>
<dbReference type="AlphaFoldDB" id="D8SHA5"/>
<evidence type="ECO:0000256" key="6">
    <source>
        <dbReference type="ARBA" id="ARBA00023004"/>
    </source>
</evidence>
<gene>
    <name evidence="12" type="ORF">SELMODRAFT_4288</name>
</gene>
<dbReference type="KEGG" id="smo:SELMODRAFT_4288"/>
<name>D8SHA5_SELML</name>
<evidence type="ECO:0000256" key="8">
    <source>
        <dbReference type="ARBA" id="ARBA00023136"/>
    </source>
</evidence>
<comment type="catalytic activity">
    <reaction evidence="10">
        <text>holo-[cytochrome c] = apo-[cytochrome c] + heme b</text>
        <dbReference type="Rhea" id="RHEA:22648"/>
        <dbReference type="Rhea" id="RHEA-COMP:10725"/>
        <dbReference type="Rhea" id="RHEA-COMP:10726"/>
        <dbReference type="ChEBI" id="CHEBI:29950"/>
        <dbReference type="ChEBI" id="CHEBI:60344"/>
        <dbReference type="ChEBI" id="CHEBI:83739"/>
        <dbReference type="EC" id="4.4.1.17"/>
    </reaction>
</comment>
<dbReference type="EC" id="4.4.1.17" evidence="10"/>
<dbReference type="Pfam" id="PF01265">
    <property type="entry name" value="Cyto_heme_lyase"/>
    <property type="match status" value="1"/>
</dbReference>
<dbReference type="PANTHER" id="PTHR12743:SF8">
    <property type="entry name" value="PROTEIN HRI1"/>
    <property type="match status" value="1"/>
</dbReference>
<feature type="compositionally biased region" description="Polar residues" evidence="11">
    <location>
        <begin position="1"/>
        <end position="14"/>
    </location>
</feature>
<dbReference type="OrthoDB" id="1876720at2759"/>
<comment type="similarity">
    <text evidence="2 10">Belongs to the cytochrome c-type heme lyase family.</text>
</comment>
<keyword evidence="6 10" id="KW-0408">Iron</keyword>
<keyword evidence="3 10" id="KW-0349">Heme</keyword>
<dbReference type="EMBL" id="GL377619">
    <property type="protein sequence ID" value="EFJ16349.1"/>
    <property type="molecule type" value="Genomic_DNA"/>
</dbReference>
<feature type="non-terminal residue" evidence="12">
    <location>
        <position position="179"/>
    </location>
</feature>
<feature type="region of interest" description="Disordered" evidence="11">
    <location>
        <begin position="1"/>
        <end position="25"/>
    </location>
</feature>
<evidence type="ECO:0000256" key="7">
    <source>
        <dbReference type="ARBA" id="ARBA00023128"/>
    </source>
</evidence>
<keyword evidence="13" id="KW-1185">Reference proteome</keyword>
<evidence type="ECO:0000256" key="5">
    <source>
        <dbReference type="ARBA" id="ARBA00022792"/>
    </source>
</evidence>
<dbReference type="PROSITE" id="PS00822">
    <property type="entry name" value="CYTO_HEME_LYASE_2"/>
    <property type="match status" value="1"/>
</dbReference>
<evidence type="ECO:0000313" key="12">
    <source>
        <dbReference type="EMBL" id="EFJ16349.1"/>
    </source>
</evidence>
<keyword evidence="8 10" id="KW-0472">Membrane</keyword>
<dbReference type="HOGENOM" id="CLU_048602_3_0_1"/>
<evidence type="ECO:0000256" key="2">
    <source>
        <dbReference type="ARBA" id="ARBA00007255"/>
    </source>
</evidence>
<evidence type="ECO:0000256" key="3">
    <source>
        <dbReference type="ARBA" id="ARBA00022617"/>
    </source>
</evidence>
<dbReference type="PANTHER" id="PTHR12743">
    <property type="entry name" value="CYTOCHROME C1 HEME LYASE"/>
    <property type="match status" value="1"/>
</dbReference>
<dbReference type="STRING" id="88036.D8SHA5"/>
<dbReference type="Gramene" id="EFJ16349">
    <property type="protein sequence ID" value="EFJ16349"/>
    <property type="gene ID" value="SELMODRAFT_4288"/>
</dbReference>
<proteinExistence type="inferred from homology"/>
<protein>
    <recommendedName>
        <fullName evidence="10">Holocytochrome c-type synthase</fullName>
        <ecNumber evidence="10">4.4.1.17</ecNumber>
    </recommendedName>
</protein>